<accession>A0A1V3C0V2</accession>
<keyword evidence="5 7" id="KW-1133">Transmembrane helix</keyword>
<dbReference type="EMBL" id="MCOK01000001">
    <property type="protein sequence ID" value="OOC54345.1"/>
    <property type="molecule type" value="Genomic_DNA"/>
</dbReference>
<evidence type="ECO:0000256" key="6">
    <source>
        <dbReference type="ARBA" id="ARBA00023136"/>
    </source>
</evidence>
<evidence type="ECO:0000256" key="2">
    <source>
        <dbReference type="ARBA" id="ARBA00006679"/>
    </source>
</evidence>
<evidence type="ECO:0000256" key="5">
    <source>
        <dbReference type="ARBA" id="ARBA00022989"/>
    </source>
</evidence>
<keyword evidence="4 7" id="KW-0812">Transmembrane</keyword>
<feature type="transmembrane region" description="Helical" evidence="7">
    <location>
        <begin position="52"/>
        <end position="70"/>
    </location>
</feature>
<dbReference type="PANTHER" id="PTHR33452">
    <property type="entry name" value="OXIDOREDUCTASE CATD-RELATED"/>
    <property type="match status" value="1"/>
</dbReference>
<evidence type="ECO:0000256" key="3">
    <source>
        <dbReference type="ARBA" id="ARBA00022475"/>
    </source>
</evidence>
<dbReference type="OrthoDB" id="9808524at2"/>
<feature type="transmembrane region" description="Helical" evidence="7">
    <location>
        <begin position="104"/>
        <end position="125"/>
    </location>
</feature>
<dbReference type="InterPro" id="IPR032808">
    <property type="entry name" value="DoxX"/>
</dbReference>
<name>A0A1V3C0V2_9ACTN</name>
<dbReference type="STRING" id="501010.NOSIN_11465"/>
<gene>
    <name evidence="8" type="ORF">NOSIN_11465</name>
</gene>
<dbReference type="AlphaFoldDB" id="A0A1V3C0V2"/>
<dbReference type="RefSeq" id="WP_077690749.1">
    <property type="nucleotide sequence ID" value="NZ_MCOK01000001.1"/>
</dbReference>
<dbReference type="Proteomes" id="UP000189004">
    <property type="component" value="Unassembled WGS sequence"/>
</dbReference>
<comment type="similarity">
    <text evidence="2">Belongs to the DoxX family.</text>
</comment>
<feature type="transmembrane region" description="Helical" evidence="7">
    <location>
        <begin position="75"/>
        <end position="92"/>
    </location>
</feature>
<dbReference type="PANTHER" id="PTHR33452:SF4">
    <property type="entry name" value="BLL4328 PROTEIN"/>
    <property type="match status" value="1"/>
</dbReference>
<evidence type="ECO:0000256" key="4">
    <source>
        <dbReference type="ARBA" id="ARBA00022692"/>
    </source>
</evidence>
<evidence type="ECO:0008006" key="10">
    <source>
        <dbReference type="Google" id="ProtNLM"/>
    </source>
</evidence>
<reference evidence="9" key="1">
    <citation type="submission" date="2016-08" db="EMBL/GenBank/DDBJ databases">
        <authorList>
            <person name="Tokovenko B."/>
            <person name="Kalinowski J."/>
        </authorList>
    </citation>
    <scope>NUCLEOTIDE SEQUENCE [LARGE SCALE GENOMIC DNA]</scope>
    <source>
        <strain evidence="9">UTMC102</strain>
    </source>
</reference>
<keyword evidence="3" id="KW-1003">Cell membrane</keyword>
<dbReference type="InterPro" id="IPR051907">
    <property type="entry name" value="DoxX-like_oxidoreductase"/>
</dbReference>
<sequence length="149" mass="15556">MAFDRLRGPVLSLFRMVTGLLFLLHGTASLFGVLGGNRGTGLAVELGTWPSWWAALIQLVCGTLVLAGLATRVSAVVASGSMAYAYFVVHQPEGLLPLNNGGELSAMYCWAFLLIAALGPGTWALDTLLDRLRGSGAHGSGAFPEHGTA</sequence>
<keyword evidence="9" id="KW-1185">Reference proteome</keyword>
<evidence type="ECO:0000313" key="9">
    <source>
        <dbReference type="Proteomes" id="UP000189004"/>
    </source>
</evidence>
<dbReference type="Pfam" id="PF07681">
    <property type="entry name" value="DoxX"/>
    <property type="match status" value="1"/>
</dbReference>
<comment type="caution">
    <text evidence="8">The sequence shown here is derived from an EMBL/GenBank/DDBJ whole genome shotgun (WGS) entry which is preliminary data.</text>
</comment>
<proteinExistence type="inferred from homology"/>
<feature type="transmembrane region" description="Helical" evidence="7">
    <location>
        <begin position="12"/>
        <end position="32"/>
    </location>
</feature>
<keyword evidence="6 7" id="KW-0472">Membrane</keyword>
<organism evidence="8 9">
    <name type="scientific">Nocardiopsis sinuspersici</name>
    <dbReference type="NCBI Taxonomy" id="501010"/>
    <lineage>
        <taxon>Bacteria</taxon>
        <taxon>Bacillati</taxon>
        <taxon>Actinomycetota</taxon>
        <taxon>Actinomycetes</taxon>
        <taxon>Streptosporangiales</taxon>
        <taxon>Nocardiopsidaceae</taxon>
        <taxon>Nocardiopsis</taxon>
    </lineage>
</organism>
<evidence type="ECO:0000256" key="1">
    <source>
        <dbReference type="ARBA" id="ARBA00004651"/>
    </source>
</evidence>
<evidence type="ECO:0000256" key="7">
    <source>
        <dbReference type="SAM" id="Phobius"/>
    </source>
</evidence>
<protein>
    <recommendedName>
        <fullName evidence="10">DoxX family protein</fullName>
    </recommendedName>
</protein>
<comment type="subcellular location">
    <subcellularLocation>
        <location evidence="1">Cell membrane</location>
        <topology evidence="1">Multi-pass membrane protein</topology>
    </subcellularLocation>
</comment>
<evidence type="ECO:0000313" key="8">
    <source>
        <dbReference type="EMBL" id="OOC54345.1"/>
    </source>
</evidence>
<dbReference type="GO" id="GO:0005886">
    <property type="term" value="C:plasma membrane"/>
    <property type="evidence" value="ECO:0007669"/>
    <property type="project" value="UniProtKB-SubCell"/>
</dbReference>